<sequence>MPGVNVLLLGYSPPVNLLAASVFDSKYMGGDGVERHTSFNRTYVFNLLGGKEWGERTNRILNGGSTGTDHDLSLFYLPGEVSYTD</sequence>
<comment type="caution">
    <text evidence="1">The sequence shown here is derived from an EMBL/GenBank/DDBJ whole genome shotgun (WGS) entry which is preliminary data.</text>
</comment>
<keyword evidence="2" id="KW-1185">Reference proteome</keyword>
<evidence type="ECO:0000313" key="1">
    <source>
        <dbReference type="EMBL" id="GAO27721.1"/>
    </source>
</evidence>
<gene>
    <name evidence="1" type="ORF">JCM15548_14570</name>
</gene>
<dbReference type="AlphaFoldDB" id="A0A0E9LRE7"/>
<reference evidence="1 2" key="1">
    <citation type="journal article" date="2015" name="Microbes Environ.">
        <title>Distribution and evolution of nitrogen fixation genes in the phylum bacteroidetes.</title>
        <authorList>
            <person name="Inoue J."/>
            <person name="Oshima K."/>
            <person name="Suda W."/>
            <person name="Sakamoto M."/>
            <person name="Iino T."/>
            <person name="Noda S."/>
            <person name="Hongoh Y."/>
            <person name="Hattori M."/>
            <person name="Ohkuma M."/>
        </authorList>
    </citation>
    <scope>NUCLEOTIDE SEQUENCE [LARGE SCALE GENOMIC DNA]</scope>
    <source>
        <strain evidence="1">JCM 15548</strain>
    </source>
</reference>
<dbReference type="Proteomes" id="UP000032900">
    <property type="component" value="Unassembled WGS sequence"/>
</dbReference>
<protein>
    <recommendedName>
        <fullName evidence="3">TonB-dependent receptor</fullName>
    </recommendedName>
</protein>
<accession>A0A0E9LRE7</accession>
<dbReference type="STRING" id="1236989.JCM15548_14570"/>
<proteinExistence type="predicted"/>
<dbReference type="EMBL" id="BAZW01000090">
    <property type="protein sequence ID" value="GAO27721.1"/>
    <property type="molecule type" value="Genomic_DNA"/>
</dbReference>
<organism evidence="1 2">
    <name type="scientific">Geofilum rubicundum JCM 15548</name>
    <dbReference type="NCBI Taxonomy" id="1236989"/>
    <lineage>
        <taxon>Bacteria</taxon>
        <taxon>Pseudomonadati</taxon>
        <taxon>Bacteroidota</taxon>
        <taxon>Bacteroidia</taxon>
        <taxon>Marinilabiliales</taxon>
        <taxon>Marinilabiliaceae</taxon>
        <taxon>Geofilum</taxon>
    </lineage>
</organism>
<name>A0A0E9LRE7_9BACT</name>
<evidence type="ECO:0000313" key="2">
    <source>
        <dbReference type="Proteomes" id="UP000032900"/>
    </source>
</evidence>
<evidence type="ECO:0008006" key="3">
    <source>
        <dbReference type="Google" id="ProtNLM"/>
    </source>
</evidence>